<keyword evidence="8" id="KW-1185">Reference proteome</keyword>
<keyword evidence="4 5" id="KW-0472">Membrane</keyword>
<proteinExistence type="predicted"/>
<dbReference type="OrthoDB" id="648842at2"/>
<dbReference type="AlphaFoldDB" id="A0A5B8UEF9"/>
<sequence>MKTIVRIIQIFVGILFVVSGLVKANDPIGLGYKMQEFFELWGTGFSQGSFVRNALDFFHGISLPLSIGMITLEILAGVALLLGWKKKFIIWLLLVLIVFFTFLTGYAYLSGKFTNCGCFGDCLPITPLTSFLKDLALLAMILLLLFGQRYIAPVFTPRLRTTILGLCLLLSLGLQWYVLNYLPLADCLPFKKGNNISEQMKPPPGSRPDSIVIKYVYEKGGKRYEWAANELPADFSTYKYVDRIDKVVRKGNADPAIKGFSLVGVSGEDSTQIVLEQPAAVVVFALDFTNHQWVKAFMEVAKAAQSRNIPVYVASTNLLEGEKAFLEEGITGVQFFNTDFTVVRTVARTTPTILFLKKGTIARKFSKNGMADAKAAVASL</sequence>
<feature type="transmembrane region" description="Helical" evidence="5">
    <location>
        <begin position="57"/>
        <end position="81"/>
    </location>
</feature>
<feature type="transmembrane region" description="Helical" evidence="5">
    <location>
        <begin position="159"/>
        <end position="179"/>
    </location>
</feature>
<dbReference type="GO" id="GO:0030416">
    <property type="term" value="P:methylamine metabolic process"/>
    <property type="evidence" value="ECO:0007669"/>
    <property type="project" value="InterPro"/>
</dbReference>
<accession>A0A5B8UEF9</accession>
<evidence type="ECO:0000256" key="4">
    <source>
        <dbReference type="ARBA" id="ARBA00023136"/>
    </source>
</evidence>
<evidence type="ECO:0000313" key="7">
    <source>
        <dbReference type="EMBL" id="QEC54696.1"/>
    </source>
</evidence>
<evidence type="ECO:0000256" key="2">
    <source>
        <dbReference type="ARBA" id="ARBA00022692"/>
    </source>
</evidence>
<feature type="domain" description="Methylamine utilisation protein MauE" evidence="6">
    <location>
        <begin position="1"/>
        <end position="146"/>
    </location>
</feature>
<evidence type="ECO:0000256" key="1">
    <source>
        <dbReference type="ARBA" id="ARBA00004141"/>
    </source>
</evidence>
<evidence type="ECO:0000259" key="6">
    <source>
        <dbReference type="Pfam" id="PF07291"/>
    </source>
</evidence>
<organism evidence="7 8">
    <name type="scientific">Flavisolibacter ginsenosidimutans</name>
    <dbReference type="NCBI Taxonomy" id="661481"/>
    <lineage>
        <taxon>Bacteria</taxon>
        <taxon>Pseudomonadati</taxon>
        <taxon>Bacteroidota</taxon>
        <taxon>Chitinophagia</taxon>
        <taxon>Chitinophagales</taxon>
        <taxon>Chitinophagaceae</taxon>
        <taxon>Flavisolibacter</taxon>
    </lineage>
</organism>
<feature type="transmembrane region" description="Helical" evidence="5">
    <location>
        <begin position="128"/>
        <end position="147"/>
    </location>
</feature>
<evidence type="ECO:0000256" key="3">
    <source>
        <dbReference type="ARBA" id="ARBA00022989"/>
    </source>
</evidence>
<dbReference type="InterPro" id="IPR009908">
    <property type="entry name" value="Methylamine_util_MauE"/>
</dbReference>
<comment type="subcellular location">
    <subcellularLocation>
        <location evidence="1">Membrane</location>
        <topology evidence="1">Multi-pass membrane protein</topology>
    </subcellularLocation>
</comment>
<evidence type="ECO:0000313" key="8">
    <source>
        <dbReference type="Proteomes" id="UP000321204"/>
    </source>
</evidence>
<name>A0A5B8UEF9_9BACT</name>
<dbReference type="RefSeq" id="WP_146781892.1">
    <property type="nucleotide sequence ID" value="NZ_BAABIO010000006.1"/>
</dbReference>
<gene>
    <name evidence="7" type="ORF">FSB75_01870</name>
</gene>
<dbReference type="EMBL" id="CP042433">
    <property type="protein sequence ID" value="QEC54696.1"/>
    <property type="molecule type" value="Genomic_DNA"/>
</dbReference>
<protein>
    <submittedName>
        <fullName evidence="7">DoxX family protein</fullName>
    </submittedName>
</protein>
<dbReference type="GO" id="GO:0016020">
    <property type="term" value="C:membrane"/>
    <property type="evidence" value="ECO:0007669"/>
    <property type="project" value="UniProtKB-SubCell"/>
</dbReference>
<dbReference type="NCBIfam" id="NF045576">
    <property type="entry name" value="BT_3928_fam"/>
    <property type="match status" value="1"/>
</dbReference>
<reference evidence="7 8" key="1">
    <citation type="journal article" date="2015" name="Int. J. Syst. Evol. Microbiol.">
        <title>Flavisolibacter ginsenosidimutans sp. nov., with ginsenoside-converting activity isolated from soil used for cultivating ginseng.</title>
        <authorList>
            <person name="Zhao Y."/>
            <person name="Liu Q."/>
            <person name="Kang M.S."/>
            <person name="Jin F."/>
            <person name="Yu H."/>
            <person name="Im W.T."/>
        </authorList>
    </citation>
    <scope>NUCLEOTIDE SEQUENCE [LARGE SCALE GENOMIC DNA]</scope>
    <source>
        <strain evidence="7 8">Gsoil 636</strain>
    </source>
</reference>
<dbReference type="KEGG" id="fgg:FSB75_01870"/>
<dbReference type="Pfam" id="PF07291">
    <property type="entry name" value="MauE"/>
    <property type="match status" value="1"/>
</dbReference>
<keyword evidence="2 5" id="KW-0812">Transmembrane</keyword>
<feature type="transmembrane region" description="Helical" evidence="5">
    <location>
        <begin position="88"/>
        <end position="108"/>
    </location>
</feature>
<evidence type="ECO:0000256" key="5">
    <source>
        <dbReference type="SAM" id="Phobius"/>
    </source>
</evidence>
<keyword evidence="3 5" id="KW-1133">Transmembrane helix</keyword>
<dbReference type="Proteomes" id="UP000321204">
    <property type="component" value="Chromosome"/>
</dbReference>